<gene>
    <name evidence="6" type="primary">vapC</name>
    <name evidence="8" type="ORF">Q7A36_12520</name>
</gene>
<protein>
    <recommendedName>
        <fullName evidence="6">Ribonuclease VapC</fullName>
        <shortName evidence="6">RNase VapC</shortName>
        <ecNumber evidence="6">3.1.-.-</ecNumber>
    </recommendedName>
    <alternativeName>
        <fullName evidence="6">Toxin VapC</fullName>
    </alternativeName>
</protein>
<evidence type="ECO:0000259" key="7">
    <source>
        <dbReference type="Pfam" id="PF01850"/>
    </source>
</evidence>
<evidence type="ECO:0000256" key="6">
    <source>
        <dbReference type="HAMAP-Rule" id="MF_00265"/>
    </source>
</evidence>
<dbReference type="Pfam" id="PF01850">
    <property type="entry name" value="PIN"/>
    <property type="match status" value="1"/>
</dbReference>
<keyword evidence="4 6" id="KW-0378">Hydrolase</keyword>
<feature type="binding site" evidence="6">
    <location>
        <position position="8"/>
    </location>
    <ligand>
        <name>Mg(2+)</name>
        <dbReference type="ChEBI" id="CHEBI:18420"/>
    </ligand>
</feature>
<keyword evidence="9" id="KW-1185">Reference proteome</keyword>
<comment type="caution">
    <text evidence="8">The sequence shown here is derived from an EMBL/GenBank/DDBJ whole genome shotgun (WGS) entry which is preliminary data.</text>
</comment>
<proteinExistence type="inferred from homology"/>
<dbReference type="HAMAP" id="MF_00265">
    <property type="entry name" value="VapC_Nob1"/>
    <property type="match status" value="1"/>
</dbReference>
<dbReference type="InterPro" id="IPR022907">
    <property type="entry name" value="VapC_family"/>
</dbReference>
<dbReference type="InterPro" id="IPR044153">
    <property type="entry name" value="PIN_Pae0151-like"/>
</dbReference>
<evidence type="ECO:0000313" key="9">
    <source>
        <dbReference type="Proteomes" id="UP001243009"/>
    </source>
</evidence>
<dbReference type="Gene3D" id="3.40.50.1010">
    <property type="entry name" value="5'-nuclease"/>
    <property type="match status" value="1"/>
</dbReference>
<keyword evidence="2 6" id="KW-0540">Nuclease</keyword>
<dbReference type="CDD" id="cd09873">
    <property type="entry name" value="PIN_Pae0151-like"/>
    <property type="match status" value="1"/>
</dbReference>
<comment type="similarity">
    <text evidence="6">Belongs to the PINc/VapC protein family.</text>
</comment>
<keyword evidence="6" id="KW-0800">Toxin</keyword>
<evidence type="ECO:0000256" key="4">
    <source>
        <dbReference type="ARBA" id="ARBA00022801"/>
    </source>
</evidence>
<dbReference type="EMBL" id="JAUTWS010000010">
    <property type="protein sequence ID" value="MDO9709169.1"/>
    <property type="molecule type" value="Genomic_DNA"/>
</dbReference>
<feature type="domain" description="PIN" evidence="7">
    <location>
        <begin position="6"/>
        <end position="125"/>
    </location>
</feature>
<comment type="cofactor">
    <cofactor evidence="6">
        <name>Mg(2+)</name>
        <dbReference type="ChEBI" id="CHEBI:18420"/>
    </cofactor>
</comment>
<evidence type="ECO:0000313" key="8">
    <source>
        <dbReference type="EMBL" id="MDO9709169.1"/>
    </source>
</evidence>
<evidence type="ECO:0000256" key="1">
    <source>
        <dbReference type="ARBA" id="ARBA00022649"/>
    </source>
</evidence>
<reference evidence="8 9" key="1">
    <citation type="submission" date="2023-08" db="EMBL/GenBank/DDBJ databases">
        <title>The draft genome sequence of Paracraurococcus sp. LOR1-02.</title>
        <authorList>
            <person name="Kingkaew E."/>
            <person name="Tanasupawat S."/>
        </authorList>
    </citation>
    <scope>NUCLEOTIDE SEQUENCE [LARGE SCALE GENOMIC DNA]</scope>
    <source>
        <strain evidence="8 9">LOR1-02</strain>
    </source>
</reference>
<evidence type="ECO:0000256" key="3">
    <source>
        <dbReference type="ARBA" id="ARBA00022723"/>
    </source>
</evidence>
<dbReference type="PANTHER" id="PTHR35901">
    <property type="entry name" value="RIBONUCLEASE VAPC3"/>
    <property type="match status" value="1"/>
</dbReference>
<dbReference type="InterPro" id="IPR029060">
    <property type="entry name" value="PIN-like_dom_sf"/>
</dbReference>
<evidence type="ECO:0000256" key="2">
    <source>
        <dbReference type="ARBA" id="ARBA00022722"/>
    </source>
</evidence>
<feature type="binding site" evidence="6">
    <location>
        <position position="101"/>
    </location>
    <ligand>
        <name>Mg(2+)</name>
        <dbReference type="ChEBI" id="CHEBI:18420"/>
    </ligand>
</feature>
<dbReference type="SUPFAM" id="SSF88723">
    <property type="entry name" value="PIN domain-like"/>
    <property type="match status" value="1"/>
</dbReference>
<keyword evidence="3 6" id="KW-0479">Metal-binding</keyword>
<dbReference type="RefSeq" id="WP_305104033.1">
    <property type="nucleotide sequence ID" value="NZ_JAUTWS010000010.1"/>
</dbReference>
<dbReference type="InterPro" id="IPR002716">
    <property type="entry name" value="PIN_dom"/>
</dbReference>
<name>A0ABT9DZ54_9PROT</name>
<comment type="function">
    <text evidence="6">Toxic component of a toxin-antitoxin (TA) system. An RNase.</text>
</comment>
<sequence>MTGELVVDASVVLKWLVDEPDVAWARRVATSSYVLIAPDLLHSEVANALWRIRRKGLLSERQHFELYDRLSDFNLQFLVLEHPLHAASLALATRLDHPVYDCLYLALALARGAALATADTRFARAIRRADALPDRLVLTPPEAASPPA</sequence>
<accession>A0ABT9DZ54</accession>
<dbReference type="InterPro" id="IPR051619">
    <property type="entry name" value="TypeII_TA_RNase_PINc/VapC"/>
</dbReference>
<dbReference type="Proteomes" id="UP001243009">
    <property type="component" value="Unassembled WGS sequence"/>
</dbReference>
<keyword evidence="1 6" id="KW-1277">Toxin-antitoxin system</keyword>
<dbReference type="PANTHER" id="PTHR35901:SF1">
    <property type="entry name" value="EXONUCLEASE VAPC9"/>
    <property type="match status" value="1"/>
</dbReference>
<dbReference type="EC" id="3.1.-.-" evidence="6"/>
<keyword evidence="5 6" id="KW-0460">Magnesium</keyword>
<evidence type="ECO:0000256" key="5">
    <source>
        <dbReference type="ARBA" id="ARBA00022842"/>
    </source>
</evidence>
<organism evidence="8 9">
    <name type="scientific">Paracraurococcus lichenis</name>
    <dbReference type="NCBI Taxonomy" id="3064888"/>
    <lineage>
        <taxon>Bacteria</taxon>
        <taxon>Pseudomonadati</taxon>
        <taxon>Pseudomonadota</taxon>
        <taxon>Alphaproteobacteria</taxon>
        <taxon>Acetobacterales</taxon>
        <taxon>Roseomonadaceae</taxon>
        <taxon>Paracraurococcus</taxon>
    </lineage>
</organism>